<accession>A0A9D1JHE8</accession>
<sequence>MEDERLKERWQLAAERIREIPGEEQAPEPFRAYFCWMARWIEQMIQAYREVEQGNFREKSLAQLQEENQSWYEDLLGAAYETSWGNPAYAAKKLGEYGKLLSFLYTELRGMTAFVCEQRLWDCVVVCELFLQVYGMFSGEELPSREEVRQTIYWYVSDYSEEMVARRVREQVDPRLSFAADIIEKEDLTDLRYLYLFGEYISENELETARFLGELSQEEIDSMARTYTEGYRMGFVNSGKDLSRKKTVNIRYNLGFERMIRAAVGQFREMGLSPVIYRAAQHSVNKRQHIRIGYTVSGANLQYEYDHRNDAGLYLDEDLVSRKLRMLRQAYQEVKQLAREHAGPAVVEVFGAAPFAPAVKESCCSLTEKQQKLQVHYQNEAGQITNRYIPGEERSFTIIAYPLPEIGEKYREIFRETVKINNLDAVKYEEIQQRLIDVLDTAVQVRVLGGNGNRTDLVIRLHPLKDPRRETIFENCTADVNIPVGEVFTSPVLKGTNGVLHVKGVYLNELYYRNLEIHLQDGRTVDYGCGNFDDPREGKAYVMENVLYHHRELPLGEFAIGTNTAAYVMAEKYGIASRLPILIAEKMGPHFALGDTCYSWSEDTPVYNRDGKEVVARDNEISLLRKSDVSRAYFGCHTDITIPYRELALIRAEQADGTGIDLIRDGRFVLPGTEELNRVFQGK</sequence>
<organism evidence="2 3">
    <name type="scientific">Candidatus Egerieimonas intestinavium</name>
    <dbReference type="NCBI Taxonomy" id="2840777"/>
    <lineage>
        <taxon>Bacteria</taxon>
        <taxon>Bacillati</taxon>
        <taxon>Bacillota</taxon>
        <taxon>Clostridia</taxon>
        <taxon>Lachnospirales</taxon>
        <taxon>Lachnospiraceae</taxon>
        <taxon>Lachnospiraceae incertae sedis</taxon>
        <taxon>Candidatus Egerieimonas</taxon>
    </lineage>
</organism>
<dbReference type="GO" id="GO:0006508">
    <property type="term" value="P:proteolysis"/>
    <property type="evidence" value="ECO:0007669"/>
    <property type="project" value="InterPro"/>
</dbReference>
<dbReference type="PANTHER" id="PTHR34448">
    <property type="entry name" value="AMINOPEPTIDASE"/>
    <property type="match status" value="1"/>
</dbReference>
<dbReference type="Pfam" id="PF02073">
    <property type="entry name" value="Peptidase_M29"/>
    <property type="match status" value="1"/>
</dbReference>
<dbReference type="EMBL" id="DVHU01000111">
    <property type="protein sequence ID" value="HIR94242.1"/>
    <property type="molecule type" value="Genomic_DNA"/>
</dbReference>
<protein>
    <submittedName>
        <fullName evidence="2">Aminopeptidase</fullName>
    </submittedName>
</protein>
<dbReference type="GO" id="GO:0004177">
    <property type="term" value="F:aminopeptidase activity"/>
    <property type="evidence" value="ECO:0007669"/>
    <property type="project" value="UniProtKB-KW"/>
</dbReference>
<evidence type="ECO:0000256" key="1">
    <source>
        <dbReference type="ARBA" id="ARBA00022723"/>
    </source>
</evidence>
<reference evidence="2" key="1">
    <citation type="submission" date="2020-10" db="EMBL/GenBank/DDBJ databases">
        <authorList>
            <person name="Gilroy R."/>
        </authorList>
    </citation>
    <scope>NUCLEOTIDE SEQUENCE</scope>
    <source>
        <strain evidence="2">ChiSxjej1B13-7041</strain>
    </source>
</reference>
<comment type="caution">
    <text evidence="2">The sequence shown here is derived from an EMBL/GenBank/DDBJ whole genome shotgun (WGS) entry which is preliminary data.</text>
</comment>
<keyword evidence="2" id="KW-0378">Hydrolase</keyword>
<dbReference type="PANTHER" id="PTHR34448:SF1">
    <property type="entry name" value="BLL6088 PROTEIN"/>
    <property type="match status" value="1"/>
</dbReference>
<evidence type="ECO:0000313" key="2">
    <source>
        <dbReference type="EMBL" id="HIR94242.1"/>
    </source>
</evidence>
<keyword evidence="2" id="KW-0031">Aminopeptidase</keyword>
<keyword evidence="2" id="KW-0645">Protease</keyword>
<dbReference type="Proteomes" id="UP000886841">
    <property type="component" value="Unassembled WGS sequence"/>
</dbReference>
<dbReference type="InterPro" id="IPR052170">
    <property type="entry name" value="M29_Exopeptidase"/>
</dbReference>
<proteinExistence type="predicted"/>
<evidence type="ECO:0000313" key="3">
    <source>
        <dbReference type="Proteomes" id="UP000886841"/>
    </source>
</evidence>
<name>A0A9D1JHE8_9FIRM</name>
<dbReference type="AlphaFoldDB" id="A0A9D1JHE8"/>
<dbReference type="SUPFAM" id="SSF144052">
    <property type="entry name" value="Thermophilic metalloprotease-like"/>
    <property type="match status" value="1"/>
</dbReference>
<dbReference type="GO" id="GO:0046872">
    <property type="term" value="F:metal ion binding"/>
    <property type="evidence" value="ECO:0007669"/>
    <property type="project" value="UniProtKB-KW"/>
</dbReference>
<reference evidence="2" key="2">
    <citation type="journal article" date="2021" name="PeerJ">
        <title>Extensive microbial diversity within the chicken gut microbiome revealed by metagenomics and culture.</title>
        <authorList>
            <person name="Gilroy R."/>
            <person name="Ravi A."/>
            <person name="Getino M."/>
            <person name="Pursley I."/>
            <person name="Horton D.L."/>
            <person name="Alikhan N.F."/>
            <person name="Baker D."/>
            <person name="Gharbi K."/>
            <person name="Hall N."/>
            <person name="Watson M."/>
            <person name="Adriaenssens E.M."/>
            <person name="Foster-Nyarko E."/>
            <person name="Jarju S."/>
            <person name="Secka A."/>
            <person name="Antonio M."/>
            <person name="Oren A."/>
            <person name="Chaudhuri R.R."/>
            <person name="La Ragione R."/>
            <person name="Hildebrand F."/>
            <person name="Pallen M.J."/>
        </authorList>
    </citation>
    <scope>NUCLEOTIDE SEQUENCE</scope>
    <source>
        <strain evidence="2">ChiSxjej1B13-7041</strain>
    </source>
</reference>
<gene>
    <name evidence="2" type="ORF">IAB98_12565</name>
</gene>
<dbReference type="InterPro" id="IPR000787">
    <property type="entry name" value="Peptidase_M29"/>
</dbReference>
<keyword evidence="1" id="KW-0479">Metal-binding</keyword>